<evidence type="ECO:0000313" key="8">
    <source>
        <dbReference type="Proteomes" id="UP001149411"/>
    </source>
</evidence>
<dbReference type="Gene3D" id="3.40.50.300">
    <property type="entry name" value="P-loop containing nucleotide triphosphate hydrolases"/>
    <property type="match status" value="1"/>
</dbReference>
<dbReference type="SUPFAM" id="SSF52540">
    <property type="entry name" value="P-loop containing nucleoside triphosphate hydrolases"/>
    <property type="match status" value="1"/>
</dbReference>
<evidence type="ECO:0000256" key="1">
    <source>
        <dbReference type="ARBA" id="ARBA00006914"/>
    </source>
</evidence>
<feature type="compositionally biased region" description="Basic and acidic residues" evidence="5">
    <location>
        <begin position="427"/>
        <end position="441"/>
    </location>
</feature>
<dbReference type="InterPro" id="IPR050221">
    <property type="entry name" value="26S_Proteasome_ATPase"/>
</dbReference>
<keyword evidence="8" id="KW-1185">Reference proteome</keyword>
<keyword evidence="2 4" id="KW-0547">Nucleotide-binding</keyword>
<reference evidence="7" key="1">
    <citation type="submission" date="2022-09" db="EMBL/GenBank/DDBJ databases">
        <title>Haloadaptaus new haloarchaeum isolated from saline soil.</title>
        <authorList>
            <person name="Duran-Viseras A."/>
            <person name="Sanchez-Porro C."/>
            <person name="Ventosa A."/>
        </authorList>
    </citation>
    <scope>NUCLEOTIDE SEQUENCE</scope>
    <source>
        <strain evidence="7">F3-133</strain>
    </source>
</reference>
<feature type="domain" description="AAA+ ATPase" evidence="6">
    <location>
        <begin position="203"/>
        <end position="338"/>
    </location>
</feature>
<dbReference type="Gene3D" id="1.10.8.60">
    <property type="match status" value="1"/>
</dbReference>
<dbReference type="SMART" id="SM00382">
    <property type="entry name" value="AAA"/>
    <property type="match status" value="1"/>
</dbReference>
<dbReference type="GO" id="GO:0016887">
    <property type="term" value="F:ATP hydrolysis activity"/>
    <property type="evidence" value="ECO:0007669"/>
    <property type="project" value="InterPro"/>
</dbReference>
<gene>
    <name evidence="7" type="ORF">EGH25_01055</name>
</gene>
<feature type="region of interest" description="Disordered" evidence="5">
    <location>
        <begin position="415"/>
        <end position="441"/>
    </location>
</feature>
<dbReference type="AlphaFoldDB" id="A0A9Q4C274"/>
<dbReference type="Pfam" id="PF17862">
    <property type="entry name" value="AAA_lid_3"/>
    <property type="match status" value="1"/>
</dbReference>
<organism evidence="7 8">
    <name type="scientific">Halorutilus salinus</name>
    <dbReference type="NCBI Taxonomy" id="2487751"/>
    <lineage>
        <taxon>Archaea</taxon>
        <taxon>Methanobacteriati</taxon>
        <taxon>Methanobacteriota</taxon>
        <taxon>Stenosarchaea group</taxon>
        <taxon>Halobacteria</taxon>
        <taxon>Halorutilales</taxon>
        <taxon>Halorutilaceae</taxon>
        <taxon>Halorutilus</taxon>
    </lineage>
</organism>
<evidence type="ECO:0000313" key="7">
    <source>
        <dbReference type="EMBL" id="MCX2817948.1"/>
    </source>
</evidence>
<comment type="similarity">
    <text evidence="1 4">Belongs to the AAA ATPase family.</text>
</comment>
<dbReference type="InterPro" id="IPR003960">
    <property type="entry name" value="ATPase_AAA_CS"/>
</dbReference>
<keyword evidence="3 4" id="KW-0067">ATP-binding</keyword>
<dbReference type="EMBL" id="RKLV01000001">
    <property type="protein sequence ID" value="MCX2817948.1"/>
    <property type="molecule type" value="Genomic_DNA"/>
</dbReference>
<evidence type="ECO:0000259" key="6">
    <source>
        <dbReference type="SMART" id="SM00382"/>
    </source>
</evidence>
<evidence type="ECO:0000256" key="3">
    <source>
        <dbReference type="ARBA" id="ARBA00022840"/>
    </source>
</evidence>
<dbReference type="RefSeq" id="WP_266085501.1">
    <property type="nucleotide sequence ID" value="NZ_RKLV01000001.1"/>
</dbReference>
<protein>
    <submittedName>
        <fullName evidence="7">ATP-binding protein</fullName>
    </submittedName>
</protein>
<dbReference type="Proteomes" id="UP001149411">
    <property type="component" value="Unassembled WGS sequence"/>
</dbReference>
<evidence type="ECO:0000256" key="2">
    <source>
        <dbReference type="ARBA" id="ARBA00022741"/>
    </source>
</evidence>
<evidence type="ECO:0000256" key="5">
    <source>
        <dbReference type="SAM" id="MobiDB-lite"/>
    </source>
</evidence>
<dbReference type="CDD" id="cd19481">
    <property type="entry name" value="RecA-like_protease"/>
    <property type="match status" value="1"/>
</dbReference>
<sequence length="441" mass="49766">MERLDVVEVILTAETYNDSPELDEDDLPPRFRKAAWNGERSIDRPLTVTEGFVEEVYGEEGAWESIQDLPFTDRDSVDGTLRFTVSELARDWYADTVDEERLARNPALAYEFGDEFGVDYDEVVAENQPKEADAEWVHSLVDEVLGEGEEAEEMLELVEIFAPGEIEQGLDDIVLTDEQEKEVQKVMKAIEHRDYLREVGLSEIGKLLFVGPPGTGKTSTAKALSGRLELPFIEVKLSMITSQYLGETSKNVDKVFELAKMLSPCILFIDEFDSIAKTRDSDEHAALKRTVNTLLKSIDDISLVRDSVLLIGATNHPKMLDYAAWRRFDEIVEFPAPNEEMRAQILRIITRDVDIEGFDAHELAEETEGLTGSDLRLVLREAVLDALTNDRTELTHQDLVRAVGNFEKRKNLKELDMMEGSSPINGEEGHDHDHPTEAHEG</sequence>
<comment type="caution">
    <text evidence="7">The sequence shown here is derived from an EMBL/GenBank/DDBJ whole genome shotgun (WGS) entry which is preliminary data.</text>
</comment>
<dbReference type="InterPro" id="IPR027417">
    <property type="entry name" value="P-loop_NTPase"/>
</dbReference>
<evidence type="ECO:0000256" key="4">
    <source>
        <dbReference type="RuleBase" id="RU003651"/>
    </source>
</evidence>
<dbReference type="InterPro" id="IPR003593">
    <property type="entry name" value="AAA+_ATPase"/>
</dbReference>
<dbReference type="GO" id="GO:0005524">
    <property type="term" value="F:ATP binding"/>
    <property type="evidence" value="ECO:0007669"/>
    <property type="project" value="UniProtKB-KW"/>
</dbReference>
<dbReference type="PROSITE" id="PS00674">
    <property type="entry name" value="AAA"/>
    <property type="match status" value="1"/>
</dbReference>
<name>A0A9Q4C274_9EURY</name>
<proteinExistence type="inferred from homology"/>
<dbReference type="Pfam" id="PF00004">
    <property type="entry name" value="AAA"/>
    <property type="match status" value="1"/>
</dbReference>
<dbReference type="InterPro" id="IPR041569">
    <property type="entry name" value="AAA_lid_3"/>
</dbReference>
<dbReference type="InterPro" id="IPR003959">
    <property type="entry name" value="ATPase_AAA_core"/>
</dbReference>
<accession>A0A9Q4C274</accession>
<dbReference type="PANTHER" id="PTHR23073">
    <property type="entry name" value="26S PROTEASOME REGULATORY SUBUNIT"/>
    <property type="match status" value="1"/>
</dbReference>